<feature type="signal peptide" evidence="3">
    <location>
        <begin position="1"/>
        <end position="25"/>
    </location>
</feature>
<dbReference type="Proteomes" id="UP001378242">
    <property type="component" value="Unassembled WGS sequence"/>
</dbReference>
<dbReference type="Pfam" id="PF03022">
    <property type="entry name" value="MRJP"/>
    <property type="match status" value="1"/>
</dbReference>
<keyword evidence="5" id="KW-1185">Reference proteome</keyword>
<comment type="caution">
    <text evidence="4">The sequence shown here is derived from an EMBL/GenBank/DDBJ whole genome shotgun (WGS) entry which is preliminary data.</text>
</comment>
<dbReference type="PANTHER" id="PTHR10009:SF18">
    <property type="entry name" value="PROTEIN YELLOW-LIKE PROTEIN"/>
    <property type="match status" value="1"/>
</dbReference>
<keyword evidence="3" id="KW-0732">Signal</keyword>
<evidence type="ECO:0000256" key="1">
    <source>
        <dbReference type="ARBA" id="ARBA00004613"/>
    </source>
</evidence>
<feature type="chain" id="PRO_5047339087" evidence="3">
    <location>
        <begin position="26"/>
        <end position="372"/>
    </location>
</feature>
<dbReference type="PANTHER" id="PTHR10009">
    <property type="entry name" value="PROTEIN YELLOW-RELATED"/>
    <property type="match status" value="1"/>
</dbReference>
<protein>
    <submittedName>
        <fullName evidence="4">L-dopachrome tautomerase-related protein</fullName>
    </submittedName>
</protein>
<proteinExistence type="predicted"/>
<reference evidence="4 5" key="1">
    <citation type="submission" date="2024-02" db="EMBL/GenBank/DDBJ databases">
        <title>Bacteria isolated from the canopy kelp, Nereocystis luetkeana.</title>
        <authorList>
            <person name="Pfister C.A."/>
            <person name="Younker I.T."/>
            <person name="Light S.H."/>
        </authorList>
    </citation>
    <scope>NUCLEOTIDE SEQUENCE [LARGE SCALE GENOMIC DNA]</scope>
    <source>
        <strain evidence="4 5">TI.5.07</strain>
    </source>
</reference>
<comment type="subcellular location">
    <subcellularLocation>
        <location evidence="1">Secreted</location>
    </subcellularLocation>
</comment>
<evidence type="ECO:0000313" key="5">
    <source>
        <dbReference type="Proteomes" id="UP001378242"/>
    </source>
</evidence>
<keyword evidence="2" id="KW-0964">Secreted</keyword>
<dbReference type="Gene3D" id="2.120.10.30">
    <property type="entry name" value="TolB, C-terminal domain"/>
    <property type="match status" value="1"/>
</dbReference>
<dbReference type="SUPFAM" id="SSF101898">
    <property type="entry name" value="NHL repeat"/>
    <property type="match status" value="1"/>
</dbReference>
<evidence type="ECO:0000256" key="2">
    <source>
        <dbReference type="ARBA" id="ARBA00022525"/>
    </source>
</evidence>
<name>A0ABU9G9T9_COBMA</name>
<dbReference type="InterPro" id="IPR011042">
    <property type="entry name" value="6-blade_b-propeller_TolB-like"/>
</dbReference>
<dbReference type="PROSITE" id="PS51257">
    <property type="entry name" value="PROKAR_LIPOPROTEIN"/>
    <property type="match status" value="1"/>
</dbReference>
<sequence>MHNAVRSTRYLGVFALLSGLLTGCATGHSTLPATTSSLKPGPAYGEMRSVAVMQIRPGNVAVTPAGRVFATIHPMDGDHDVQLVEITGQNSYRAWPSPAFQTHAGRYSDATTDSPLGIYQDGQGGLWITDMGLHLGKTRLWGFDIASGKLITKLTLPTDIAPEGSFVQDLAVDRSRGVAYLADIANPGLITVDLASGEASRFSQHAALQAEPDATLKIDGRDIPFNGKPAKVGVDPITLSDDGETVFFGAMTGHSWYSVPARLLREGADHDTIAAAITRVGDKPISDGADTAGGIHYFTNLNQHGLDVLRADGKLTPLVRDERLDWPDGVRMAADGWLYVTVNQLDSTPPFAGGEDEGQPPYHIYKVWPTDD</sequence>
<gene>
    <name evidence="4" type="ORF">V6243_00185</name>
</gene>
<evidence type="ECO:0000313" key="4">
    <source>
        <dbReference type="EMBL" id="MEL0615228.1"/>
    </source>
</evidence>
<organism evidence="4 5">
    <name type="scientific">Cobetia marina</name>
    <name type="common">Deleya marina</name>
    <dbReference type="NCBI Taxonomy" id="28258"/>
    <lineage>
        <taxon>Bacteria</taxon>
        <taxon>Pseudomonadati</taxon>
        <taxon>Pseudomonadota</taxon>
        <taxon>Gammaproteobacteria</taxon>
        <taxon>Oceanospirillales</taxon>
        <taxon>Halomonadaceae</taxon>
        <taxon>Cobetia</taxon>
    </lineage>
</organism>
<dbReference type="EMBL" id="JBAKAP010000001">
    <property type="protein sequence ID" value="MEL0615228.1"/>
    <property type="molecule type" value="Genomic_DNA"/>
</dbReference>
<dbReference type="RefSeq" id="WP_341541552.1">
    <property type="nucleotide sequence ID" value="NZ_JBAKAP010000001.1"/>
</dbReference>
<dbReference type="InterPro" id="IPR017996">
    <property type="entry name" value="MRJP/yellow-related"/>
</dbReference>
<evidence type="ECO:0000256" key="3">
    <source>
        <dbReference type="SAM" id="SignalP"/>
    </source>
</evidence>
<accession>A0ABU9G9T9</accession>